<protein>
    <submittedName>
        <fullName evidence="1">Uncharacterized protein</fullName>
    </submittedName>
</protein>
<evidence type="ECO:0000313" key="2">
    <source>
        <dbReference type="Proteomes" id="UP001629113"/>
    </source>
</evidence>
<accession>A0ABR4P425</accession>
<dbReference type="EMBL" id="JBFCZG010000010">
    <property type="protein sequence ID" value="KAL3418043.1"/>
    <property type="molecule type" value="Genomic_DNA"/>
</dbReference>
<reference evidence="1 2" key="1">
    <citation type="submission" date="2024-06" db="EMBL/GenBank/DDBJ databases">
        <title>Complete genome of Phlyctema vagabunda strain 19-DSS-EL-015.</title>
        <authorList>
            <person name="Fiorenzani C."/>
        </authorList>
    </citation>
    <scope>NUCLEOTIDE SEQUENCE [LARGE SCALE GENOMIC DNA]</scope>
    <source>
        <strain evidence="1 2">19-DSS-EL-015</strain>
    </source>
</reference>
<name>A0ABR4P425_9HELO</name>
<sequence>MFSALSNFVNDIALGPQTRQVKQYLAKATYESVPEDLGKVLSSQLTGFRERELLHTAFKNCSIEDSSGQKYWNEDSFRRHIKGTQSAATLSETEIQLLWRSFYFYAYHPFPRDVRDGKIDFDAFQRAAQLLIFQCNDLLGTRELEWFWRNDAVFFQNASFERIFRSIAVEKTAGQSSKPNYMNSSVSDAMDVLIMVGPQFMHAAPTPEQLEIVARTLFATKASLQTEIKRQDMKTLIVLLLRLELQKEKWATLYNFGEIVDSSPIVEELAEALVNSLIGNSSEEDTASEQIVHAMNLVPNLQLRFYQLWSVLFQPSIANMDKSRPTSVNCSGAISLFAPQIKMESHYHERGFEQDERFVLQLQAAGSEDIGDRLAQALLNDSAFVVLIRGDDPAGSRRVIFGAYFPSTKGGEKSRSDTSHLLFQLQPEFRLLEWMKTGVSPAELIQINGHIVSLGRAVTPSPDSMGEHSAGLQIDASNNVATLTSGDGKWYKDINGKGCNNLSCEATAKKNSVDIYRVN</sequence>
<comment type="caution">
    <text evidence="1">The sequence shown here is derived from an EMBL/GenBank/DDBJ whole genome shotgun (WGS) entry which is preliminary data.</text>
</comment>
<keyword evidence="2" id="KW-1185">Reference proteome</keyword>
<dbReference type="Proteomes" id="UP001629113">
    <property type="component" value="Unassembled WGS sequence"/>
</dbReference>
<organism evidence="1 2">
    <name type="scientific">Phlyctema vagabunda</name>
    <dbReference type="NCBI Taxonomy" id="108571"/>
    <lineage>
        <taxon>Eukaryota</taxon>
        <taxon>Fungi</taxon>
        <taxon>Dikarya</taxon>
        <taxon>Ascomycota</taxon>
        <taxon>Pezizomycotina</taxon>
        <taxon>Leotiomycetes</taxon>
        <taxon>Helotiales</taxon>
        <taxon>Dermateaceae</taxon>
        <taxon>Phlyctema</taxon>
    </lineage>
</organism>
<proteinExistence type="predicted"/>
<evidence type="ECO:0000313" key="1">
    <source>
        <dbReference type="EMBL" id="KAL3418043.1"/>
    </source>
</evidence>
<gene>
    <name evidence="1" type="ORF">PVAG01_11052</name>
</gene>